<keyword evidence="4" id="KW-0472">Membrane</keyword>
<feature type="compositionally biased region" description="Basic and acidic residues" evidence="5">
    <location>
        <begin position="337"/>
        <end position="347"/>
    </location>
</feature>
<dbReference type="EMBL" id="JAUUTY010000003">
    <property type="protein sequence ID" value="KAK1670824.1"/>
    <property type="molecule type" value="Genomic_DNA"/>
</dbReference>
<dbReference type="GO" id="GO:0045037">
    <property type="term" value="P:protein import into chloroplast stroma"/>
    <property type="evidence" value="ECO:0007669"/>
    <property type="project" value="TreeGrafter"/>
</dbReference>
<keyword evidence="3" id="KW-1133">Transmembrane helix</keyword>
<accession>A0AAD8WQ67</accession>
<dbReference type="GO" id="GO:0015171">
    <property type="term" value="F:amino acid transmembrane transporter activity"/>
    <property type="evidence" value="ECO:0007669"/>
    <property type="project" value="TreeGrafter"/>
</dbReference>
<feature type="region of interest" description="Disordered" evidence="5">
    <location>
        <begin position="275"/>
        <end position="347"/>
    </location>
</feature>
<reference evidence="6" key="1">
    <citation type="submission" date="2023-07" db="EMBL/GenBank/DDBJ databases">
        <title>A chromosome-level genome assembly of Lolium multiflorum.</title>
        <authorList>
            <person name="Chen Y."/>
            <person name="Copetti D."/>
            <person name="Kolliker R."/>
            <person name="Studer B."/>
        </authorList>
    </citation>
    <scope>NUCLEOTIDE SEQUENCE</scope>
    <source>
        <strain evidence="6">02402/16</strain>
        <tissue evidence="6">Leaf</tissue>
    </source>
</reference>
<evidence type="ECO:0000256" key="4">
    <source>
        <dbReference type="ARBA" id="ARBA00023136"/>
    </source>
</evidence>
<keyword evidence="7" id="KW-1185">Reference proteome</keyword>
<dbReference type="Proteomes" id="UP001231189">
    <property type="component" value="Unassembled WGS sequence"/>
</dbReference>
<keyword evidence="2" id="KW-0812">Transmembrane</keyword>
<evidence type="ECO:0000313" key="7">
    <source>
        <dbReference type="Proteomes" id="UP001231189"/>
    </source>
</evidence>
<dbReference type="AlphaFoldDB" id="A0AAD8WQ67"/>
<evidence type="ECO:0000256" key="2">
    <source>
        <dbReference type="ARBA" id="ARBA00022692"/>
    </source>
</evidence>
<gene>
    <name evidence="6" type="ORF">QYE76_058983</name>
</gene>
<evidence type="ECO:0000256" key="5">
    <source>
        <dbReference type="SAM" id="MobiDB-lite"/>
    </source>
</evidence>
<sequence>MGHGGFLSVDLGHPFLNRTADGFLKVGTVGACKVAAEETFHCLHKGDVSRHKVENALKKMCKEGAYWGSVAGVYVGVEYGVDRIRGHRDWIHDLRWDFAEERHGGRSGDSVRDIFGIHRIESPTAAAIARSTPTTASIYTGHLHQPRGTAARVTHGTPRATQAVSPARSPSRSVFAVIAGTSPTTSPTTPISARRPRHGAYIAAVGLINRPRARLRQARPRSTRYHRRTAAAASPGRRRLWSTLLANDALRGAHIAGGVPPHRLTPAAYAAPRPWRRARGRLRRPRASMSEATIAPPLRRGSPPSAHGLRHAAGLPRLLSPRAPVAPGSPTSSGRGLADHRNARLGV</sequence>
<dbReference type="PANTHER" id="PTHR15371">
    <property type="entry name" value="TIM23"/>
    <property type="match status" value="1"/>
</dbReference>
<dbReference type="InterPro" id="IPR045238">
    <property type="entry name" value="Tim23-like"/>
</dbReference>
<evidence type="ECO:0000313" key="6">
    <source>
        <dbReference type="EMBL" id="KAK1670824.1"/>
    </source>
</evidence>
<name>A0AAD8WQ67_LOLMU</name>
<comment type="subcellular location">
    <subcellularLocation>
        <location evidence="1">Membrane</location>
        <topology evidence="1">Multi-pass membrane protein</topology>
    </subcellularLocation>
</comment>
<organism evidence="6 7">
    <name type="scientific">Lolium multiflorum</name>
    <name type="common">Italian ryegrass</name>
    <name type="synonym">Lolium perenne subsp. multiflorum</name>
    <dbReference type="NCBI Taxonomy" id="4521"/>
    <lineage>
        <taxon>Eukaryota</taxon>
        <taxon>Viridiplantae</taxon>
        <taxon>Streptophyta</taxon>
        <taxon>Embryophyta</taxon>
        <taxon>Tracheophyta</taxon>
        <taxon>Spermatophyta</taxon>
        <taxon>Magnoliopsida</taxon>
        <taxon>Liliopsida</taxon>
        <taxon>Poales</taxon>
        <taxon>Poaceae</taxon>
        <taxon>BOP clade</taxon>
        <taxon>Pooideae</taxon>
        <taxon>Poodae</taxon>
        <taxon>Poeae</taxon>
        <taxon>Poeae Chloroplast Group 2 (Poeae type)</taxon>
        <taxon>Loliodinae</taxon>
        <taxon>Loliinae</taxon>
        <taxon>Lolium</taxon>
    </lineage>
</organism>
<proteinExistence type="predicted"/>
<evidence type="ECO:0000256" key="1">
    <source>
        <dbReference type="ARBA" id="ARBA00004141"/>
    </source>
</evidence>
<feature type="compositionally biased region" description="Basic residues" evidence="5">
    <location>
        <begin position="275"/>
        <end position="286"/>
    </location>
</feature>
<dbReference type="GO" id="GO:0009707">
    <property type="term" value="C:chloroplast outer membrane"/>
    <property type="evidence" value="ECO:0007669"/>
    <property type="project" value="TreeGrafter"/>
</dbReference>
<comment type="caution">
    <text evidence="6">The sequence shown here is derived from an EMBL/GenBank/DDBJ whole genome shotgun (WGS) entry which is preliminary data.</text>
</comment>
<protein>
    <submittedName>
        <fullName evidence="6">Uncharacterized protein</fullName>
    </submittedName>
</protein>
<evidence type="ECO:0000256" key="3">
    <source>
        <dbReference type="ARBA" id="ARBA00022989"/>
    </source>
</evidence>
<dbReference type="PANTHER" id="PTHR15371:SF2">
    <property type="entry name" value="OUTER ENVELOPE PORE PROTEIN 16-1, CHLOROPLASTIC"/>
    <property type="match status" value="1"/>
</dbReference>